<evidence type="ECO:0000313" key="5">
    <source>
        <dbReference type="Proteomes" id="UP000824469"/>
    </source>
</evidence>
<protein>
    <recommendedName>
        <fullName evidence="3">U-box domain-containing protein</fullName>
    </recommendedName>
</protein>
<feature type="non-terminal residue" evidence="4">
    <location>
        <position position="307"/>
    </location>
</feature>
<dbReference type="PROSITE" id="PS50176">
    <property type="entry name" value="ARM_REPEAT"/>
    <property type="match status" value="1"/>
</dbReference>
<name>A0AA38FNF5_TAXCH</name>
<evidence type="ECO:0000259" key="3">
    <source>
        <dbReference type="Pfam" id="PF25598"/>
    </source>
</evidence>
<feature type="domain" description="U-box" evidence="3">
    <location>
        <begin position="9"/>
        <end position="242"/>
    </location>
</feature>
<comment type="caution">
    <text evidence="4">The sequence shown here is derived from an EMBL/GenBank/DDBJ whole genome shotgun (WGS) entry which is preliminary data.</text>
</comment>
<proteinExistence type="predicted"/>
<reference evidence="4 5" key="1">
    <citation type="journal article" date="2021" name="Nat. Plants">
        <title>The Taxus genome provides insights into paclitaxel biosynthesis.</title>
        <authorList>
            <person name="Xiong X."/>
            <person name="Gou J."/>
            <person name="Liao Q."/>
            <person name="Li Y."/>
            <person name="Zhou Q."/>
            <person name="Bi G."/>
            <person name="Li C."/>
            <person name="Du R."/>
            <person name="Wang X."/>
            <person name="Sun T."/>
            <person name="Guo L."/>
            <person name="Liang H."/>
            <person name="Lu P."/>
            <person name="Wu Y."/>
            <person name="Zhang Z."/>
            <person name="Ro D.K."/>
            <person name="Shang Y."/>
            <person name="Huang S."/>
            <person name="Yan J."/>
        </authorList>
    </citation>
    <scope>NUCLEOTIDE SEQUENCE [LARGE SCALE GENOMIC DNA]</scope>
    <source>
        <strain evidence="4">Ta-2019</strain>
    </source>
</reference>
<organism evidence="4 5">
    <name type="scientific">Taxus chinensis</name>
    <name type="common">Chinese yew</name>
    <name type="synonym">Taxus wallichiana var. chinensis</name>
    <dbReference type="NCBI Taxonomy" id="29808"/>
    <lineage>
        <taxon>Eukaryota</taxon>
        <taxon>Viridiplantae</taxon>
        <taxon>Streptophyta</taxon>
        <taxon>Embryophyta</taxon>
        <taxon>Tracheophyta</taxon>
        <taxon>Spermatophyta</taxon>
        <taxon>Pinopsida</taxon>
        <taxon>Pinidae</taxon>
        <taxon>Conifers II</taxon>
        <taxon>Cupressales</taxon>
        <taxon>Taxaceae</taxon>
        <taxon>Taxus</taxon>
    </lineage>
</organism>
<dbReference type="InterPro" id="IPR000225">
    <property type="entry name" value="Armadillo"/>
</dbReference>
<dbReference type="Gene3D" id="1.25.10.10">
    <property type="entry name" value="Leucine-rich Repeat Variant"/>
    <property type="match status" value="1"/>
</dbReference>
<gene>
    <name evidence="4" type="ORF">KI387_035743</name>
</gene>
<evidence type="ECO:0000256" key="1">
    <source>
        <dbReference type="ARBA" id="ARBA00022786"/>
    </source>
</evidence>
<dbReference type="PANTHER" id="PTHR23315">
    <property type="entry name" value="U BOX DOMAIN-CONTAINING"/>
    <property type="match status" value="1"/>
</dbReference>
<dbReference type="InterPro" id="IPR016024">
    <property type="entry name" value="ARM-type_fold"/>
</dbReference>
<keyword evidence="1" id="KW-0833">Ubl conjugation pathway</keyword>
<dbReference type="InterPro" id="IPR058678">
    <property type="entry name" value="ARM_PUB"/>
</dbReference>
<dbReference type="AlphaFoldDB" id="A0AA38FNF5"/>
<dbReference type="PANTHER" id="PTHR23315:SF224">
    <property type="entry name" value="U-BOX DOMAIN-CONTAINING PROTEIN 1"/>
    <property type="match status" value="1"/>
</dbReference>
<dbReference type="SMART" id="SM00185">
    <property type="entry name" value="ARM"/>
    <property type="match status" value="4"/>
</dbReference>
<dbReference type="EMBL" id="JAHRHJ020000007">
    <property type="protein sequence ID" value="KAH9307832.1"/>
    <property type="molecule type" value="Genomic_DNA"/>
</dbReference>
<dbReference type="Proteomes" id="UP000824469">
    <property type="component" value="Unassembled WGS sequence"/>
</dbReference>
<keyword evidence="5" id="KW-1185">Reference proteome</keyword>
<evidence type="ECO:0000256" key="2">
    <source>
        <dbReference type="PROSITE-ProRule" id="PRU00259"/>
    </source>
</evidence>
<dbReference type="SUPFAM" id="SSF48371">
    <property type="entry name" value="ARM repeat"/>
    <property type="match status" value="1"/>
</dbReference>
<feature type="repeat" description="ARM" evidence="2">
    <location>
        <begin position="34"/>
        <end position="76"/>
    </location>
</feature>
<dbReference type="Pfam" id="PF25598">
    <property type="entry name" value="ARM_PUB"/>
    <property type="match status" value="1"/>
</dbReference>
<sequence length="307" mass="33397">MSTGTTEMKKRVANELRLLAKCGMEKRACIAEAGVIPLLLSLLSSNDPKSYDNAVMALLNLSIYENNKVQIVEAGCLDAIIRVLKDGRSMESCENVAATLFSLSIINDYKRKIGEKADAIPALVDLLWKGNARGKHDAAIALFNLSNYYGNDVKTVAVGAIPLLVTLLTDERSLLTDDALAVLAVLASRVEGLVEIQKICVNPVLVRLLRCAPSSRAKENAIAVLVALYRNGGNDIVNEVVSILSLVPSMYTLLIYRETSPQITYTLVMEMQLIMSVWESVVCTIDMVVYKGIPAIVREANPSPLGE</sequence>
<dbReference type="OMA" id="QRWEPSR"/>
<evidence type="ECO:0000313" key="4">
    <source>
        <dbReference type="EMBL" id="KAH9307832.1"/>
    </source>
</evidence>
<dbReference type="InterPro" id="IPR011989">
    <property type="entry name" value="ARM-like"/>
</dbReference>
<accession>A0AA38FNF5</accession>